<name>A0A4P8WJH6_9EURY</name>
<dbReference type="EMBL" id="CP040330">
    <property type="protein sequence ID" value="QCS43395.1"/>
    <property type="molecule type" value="Genomic_DNA"/>
</dbReference>
<dbReference type="KEGG" id="nvr:FEJ81_13925"/>
<protein>
    <recommendedName>
        <fullName evidence="1">Domain of unknown function domain-containing protein</fullName>
    </recommendedName>
</protein>
<sequence length="192" mass="22063">MLTARDREVLSGGSDLTRSAERDAKYRIREKVKQGFDDMSFLMDNLGEKDRELIFDDLLKQEVDHIAATLALIYLGIEDSPVDRKDPDKLFMESLGVAYYVCTNERGELYDVDFSINVERKKPDEDRLFRKIKRGDGTYADFVHLHTMGLVEDLYEYVIEEEKVISISMLGSETEYEITPRTAKARLSSGSN</sequence>
<dbReference type="Pfam" id="PF26404">
    <property type="entry name" value="DUF8102"/>
    <property type="match status" value="1"/>
</dbReference>
<dbReference type="Proteomes" id="UP000302218">
    <property type="component" value="Chromosome"/>
</dbReference>
<proteinExistence type="predicted"/>
<dbReference type="OrthoDB" id="387580at2157"/>
<evidence type="ECO:0000259" key="1">
    <source>
        <dbReference type="Pfam" id="PF26404"/>
    </source>
</evidence>
<reference evidence="3" key="1">
    <citation type="submission" date="2019-05" db="EMBL/GenBank/DDBJ databases">
        <title>Genome sequence and methylation pattern of the halophilic Archaeon Natrinema versiforme BOL5-4.</title>
        <authorList>
            <person name="DasSarma P."/>
            <person name="Anton B.P."/>
            <person name="DasSarma S.L."/>
            <person name="Martinez F.L."/>
            <person name="Guzman D."/>
            <person name="Roberts R.J."/>
            <person name="DasSarma S."/>
        </authorList>
    </citation>
    <scope>NUCLEOTIDE SEQUENCE [LARGE SCALE GENOMIC DNA]</scope>
    <source>
        <strain evidence="3">BOL5-4</strain>
    </source>
</reference>
<dbReference type="RefSeq" id="WP_138245855.1">
    <property type="nucleotide sequence ID" value="NZ_CP040330.1"/>
</dbReference>
<evidence type="ECO:0000313" key="3">
    <source>
        <dbReference type="Proteomes" id="UP000302218"/>
    </source>
</evidence>
<dbReference type="AlphaFoldDB" id="A0A4P8WJH6"/>
<evidence type="ECO:0000313" key="2">
    <source>
        <dbReference type="EMBL" id="QCS43395.1"/>
    </source>
</evidence>
<gene>
    <name evidence="2" type="ORF">FEJ81_13925</name>
</gene>
<dbReference type="InterPro" id="IPR058415">
    <property type="entry name" value="DUF8102"/>
</dbReference>
<accession>A0A4P8WJH6</accession>
<dbReference type="GeneID" id="40266392"/>
<organism evidence="2 3">
    <name type="scientific">Natrinema versiforme</name>
    <dbReference type="NCBI Taxonomy" id="88724"/>
    <lineage>
        <taxon>Archaea</taxon>
        <taxon>Methanobacteriati</taxon>
        <taxon>Methanobacteriota</taxon>
        <taxon>Stenosarchaea group</taxon>
        <taxon>Halobacteria</taxon>
        <taxon>Halobacteriales</taxon>
        <taxon>Natrialbaceae</taxon>
        <taxon>Natrinema</taxon>
    </lineage>
</organism>
<feature type="domain" description="Domain of unknown function" evidence="1">
    <location>
        <begin position="1"/>
        <end position="136"/>
    </location>
</feature>